<keyword evidence="7" id="KW-0560">Oxidoreductase</keyword>
<comment type="cofactor">
    <cofactor evidence="6">
        <name>heme</name>
        <dbReference type="ChEBI" id="CHEBI:30413"/>
    </cofactor>
</comment>
<dbReference type="GO" id="GO:0016020">
    <property type="term" value="C:membrane"/>
    <property type="evidence" value="ECO:0007669"/>
    <property type="project" value="UniProtKB-SubCell"/>
</dbReference>
<keyword evidence="6 7" id="KW-0408">Iron</keyword>
<dbReference type="InterPro" id="IPR051103">
    <property type="entry name" value="Plant_metabolite_P450s"/>
</dbReference>
<dbReference type="Pfam" id="PF00067">
    <property type="entry name" value="p450"/>
    <property type="match status" value="1"/>
</dbReference>
<evidence type="ECO:0000256" key="1">
    <source>
        <dbReference type="ARBA" id="ARBA00004167"/>
    </source>
</evidence>
<dbReference type="GO" id="GO:0016709">
    <property type="term" value="F:oxidoreductase activity, acting on paired donors, with incorporation or reduction of molecular oxygen, NAD(P)H as one donor, and incorporation of one atom of oxygen"/>
    <property type="evidence" value="ECO:0007669"/>
    <property type="project" value="TreeGrafter"/>
</dbReference>
<proteinExistence type="inferred from homology"/>
<dbReference type="EMBL" id="LWDX02051344">
    <property type="protein sequence ID" value="OEL20245.1"/>
    <property type="molecule type" value="Genomic_DNA"/>
</dbReference>
<feature type="binding site" description="axial binding residue" evidence="6">
    <location>
        <position position="81"/>
    </location>
    <ligand>
        <name>heme</name>
        <dbReference type="ChEBI" id="CHEBI:30413"/>
    </ligand>
    <ligandPart>
        <name>Fe</name>
        <dbReference type="ChEBI" id="CHEBI:18248"/>
    </ligandPart>
</feature>
<dbReference type="PANTHER" id="PTHR24298">
    <property type="entry name" value="FLAVONOID 3'-MONOOXYGENASE-RELATED"/>
    <property type="match status" value="1"/>
</dbReference>
<accession>A0A1E5V5I1</accession>
<evidence type="ECO:0000256" key="4">
    <source>
        <dbReference type="ARBA" id="ARBA00022989"/>
    </source>
</evidence>
<dbReference type="InterPro" id="IPR001128">
    <property type="entry name" value="Cyt_P450"/>
</dbReference>
<comment type="caution">
    <text evidence="8">The sequence shown here is derived from an EMBL/GenBank/DDBJ whole genome shotgun (WGS) entry which is preliminary data.</text>
</comment>
<dbReference type="Gene3D" id="1.10.630.10">
    <property type="entry name" value="Cytochrome P450"/>
    <property type="match status" value="1"/>
</dbReference>
<keyword evidence="4" id="KW-1133">Transmembrane helix</keyword>
<evidence type="ECO:0000256" key="5">
    <source>
        <dbReference type="ARBA" id="ARBA00023136"/>
    </source>
</evidence>
<dbReference type="Proteomes" id="UP000095767">
    <property type="component" value="Unassembled WGS sequence"/>
</dbReference>
<dbReference type="PROSITE" id="PS00086">
    <property type="entry name" value="CYTOCHROME_P450"/>
    <property type="match status" value="1"/>
</dbReference>
<comment type="similarity">
    <text evidence="7">Belongs to the cytochrome P450 family.</text>
</comment>
<sequence>MDREVGADAAVVFGATAPDNDTPVLFTLLPGEIARDRKLWTYPDEFRPERFLAGGEVEGVGPLPGPKEIRMMPFGSGRRHCPGAGLGMMHVRCFLAAVVRDFEWAPAAEDDIIDLTELDEFFKVMKTPLRAYVTPRM</sequence>
<evidence type="ECO:0000256" key="6">
    <source>
        <dbReference type="PIRSR" id="PIRSR602401-1"/>
    </source>
</evidence>
<name>A0A1E5V5I1_9POAL</name>
<keyword evidence="2" id="KW-0812">Transmembrane</keyword>
<dbReference type="InterPro" id="IPR017972">
    <property type="entry name" value="Cyt_P450_CS"/>
</dbReference>
<dbReference type="SUPFAM" id="SSF48264">
    <property type="entry name" value="Cytochrome P450"/>
    <property type="match status" value="1"/>
</dbReference>
<evidence type="ECO:0000313" key="9">
    <source>
        <dbReference type="Proteomes" id="UP000095767"/>
    </source>
</evidence>
<dbReference type="AlphaFoldDB" id="A0A1E5V5I1"/>
<keyword evidence="9" id="KW-1185">Reference proteome</keyword>
<dbReference type="GO" id="GO:0005506">
    <property type="term" value="F:iron ion binding"/>
    <property type="evidence" value="ECO:0007669"/>
    <property type="project" value="InterPro"/>
</dbReference>
<keyword evidence="7" id="KW-0503">Monooxygenase</keyword>
<evidence type="ECO:0000256" key="3">
    <source>
        <dbReference type="ARBA" id="ARBA00022723"/>
    </source>
</evidence>
<dbReference type="PANTHER" id="PTHR24298:SF389">
    <property type="entry name" value="OS04G0128400 PROTEIN"/>
    <property type="match status" value="1"/>
</dbReference>
<dbReference type="InterPro" id="IPR036396">
    <property type="entry name" value="Cyt_P450_sf"/>
</dbReference>
<keyword evidence="5" id="KW-0472">Membrane</keyword>
<keyword evidence="3 6" id="KW-0479">Metal-binding</keyword>
<evidence type="ECO:0000256" key="7">
    <source>
        <dbReference type="RuleBase" id="RU000461"/>
    </source>
</evidence>
<evidence type="ECO:0008006" key="10">
    <source>
        <dbReference type="Google" id="ProtNLM"/>
    </source>
</evidence>
<dbReference type="OrthoDB" id="1055148at2759"/>
<evidence type="ECO:0000256" key="2">
    <source>
        <dbReference type="ARBA" id="ARBA00022692"/>
    </source>
</evidence>
<gene>
    <name evidence="8" type="ORF">BAE44_0018736</name>
</gene>
<dbReference type="STRING" id="888268.A0A1E5V5I1"/>
<comment type="subcellular location">
    <subcellularLocation>
        <location evidence="1">Membrane</location>
        <topology evidence="1">Single-pass membrane protein</topology>
    </subcellularLocation>
</comment>
<dbReference type="GO" id="GO:0020037">
    <property type="term" value="F:heme binding"/>
    <property type="evidence" value="ECO:0007669"/>
    <property type="project" value="InterPro"/>
</dbReference>
<keyword evidence="6 7" id="KW-0349">Heme</keyword>
<dbReference type="PRINTS" id="PR00463">
    <property type="entry name" value="EP450I"/>
</dbReference>
<organism evidence="8 9">
    <name type="scientific">Dichanthelium oligosanthes</name>
    <dbReference type="NCBI Taxonomy" id="888268"/>
    <lineage>
        <taxon>Eukaryota</taxon>
        <taxon>Viridiplantae</taxon>
        <taxon>Streptophyta</taxon>
        <taxon>Embryophyta</taxon>
        <taxon>Tracheophyta</taxon>
        <taxon>Spermatophyta</taxon>
        <taxon>Magnoliopsida</taxon>
        <taxon>Liliopsida</taxon>
        <taxon>Poales</taxon>
        <taxon>Poaceae</taxon>
        <taxon>PACMAD clade</taxon>
        <taxon>Panicoideae</taxon>
        <taxon>Panicodae</taxon>
        <taxon>Paniceae</taxon>
        <taxon>Dichantheliinae</taxon>
        <taxon>Dichanthelium</taxon>
    </lineage>
</organism>
<dbReference type="InterPro" id="IPR002401">
    <property type="entry name" value="Cyt_P450_E_grp-I"/>
</dbReference>
<evidence type="ECO:0000313" key="8">
    <source>
        <dbReference type="EMBL" id="OEL20245.1"/>
    </source>
</evidence>
<reference evidence="8 9" key="1">
    <citation type="submission" date="2016-09" db="EMBL/GenBank/DDBJ databases">
        <title>The draft genome of Dichanthelium oligosanthes: A C3 panicoid grass species.</title>
        <authorList>
            <person name="Studer A.J."/>
            <person name="Schnable J.C."/>
            <person name="Brutnell T.P."/>
        </authorList>
    </citation>
    <scope>NUCLEOTIDE SEQUENCE [LARGE SCALE GENOMIC DNA]</scope>
    <source>
        <strain evidence="9">cv. Kellogg 1175</strain>
        <tissue evidence="8">Leaf</tissue>
    </source>
</reference>
<protein>
    <recommendedName>
        <fullName evidence="10">Cytochrome P450 89A2</fullName>
    </recommendedName>
</protein>